<protein>
    <submittedName>
        <fullName evidence="2">Uncharacterized protein</fullName>
    </submittedName>
</protein>
<dbReference type="AlphaFoldDB" id="A0AAV9RUL1"/>
<dbReference type="EMBL" id="JAHHUM010001315">
    <property type="protein sequence ID" value="KAK5612749.1"/>
    <property type="molecule type" value="Genomic_DNA"/>
</dbReference>
<evidence type="ECO:0000256" key="1">
    <source>
        <dbReference type="SAM" id="MobiDB-lite"/>
    </source>
</evidence>
<feature type="region of interest" description="Disordered" evidence="1">
    <location>
        <begin position="1"/>
        <end position="160"/>
    </location>
</feature>
<proteinExistence type="predicted"/>
<dbReference type="Proteomes" id="UP001311232">
    <property type="component" value="Unassembled WGS sequence"/>
</dbReference>
<keyword evidence="3" id="KW-1185">Reference proteome</keyword>
<comment type="caution">
    <text evidence="2">The sequence shown here is derived from an EMBL/GenBank/DDBJ whole genome shotgun (WGS) entry which is preliminary data.</text>
</comment>
<gene>
    <name evidence="2" type="ORF">CRENBAI_007599</name>
</gene>
<name>A0AAV9RUL1_9TELE</name>
<evidence type="ECO:0000313" key="3">
    <source>
        <dbReference type="Proteomes" id="UP001311232"/>
    </source>
</evidence>
<organism evidence="2 3">
    <name type="scientific">Crenichthys baileyi</name>
    <name type="common">White River springfish</name>
    <dbReference type="NCBI Taxonomy" id="28760"/>
    <lineage>
        <taxon>Eukaryota</taxon>
        <taxon>Metazoa</taxon>
        <taxon>Chordata</taxon>
        <taxon>Craniata</taxon>
        <taxon>Vertebrata</taxon>
        <taxon>Euteleostomi</taxon>
        <taxon>Actinopterygii</taxon>
        <taxon>Neopterygii</taxon>
        <taxon>Teleostei</taxon>
        <taxon>Neoteleostei</taxon>
        <taxon>Acanthomorphata</taxon>
        <taxon>Ovalentaria</taxon>
        <taxon>Atherinomorphae</taxon>
        <taxon>Cyprinodontiformes</taxon>
        <taxon>Goodeidae</taxon>
        <taxon>Crenichthys</taxon>
    </lineage>
</organism>
<evidence type="ECO:0000313" key="2">
    <source>
        <dbReference type="EMBL" id="KAK5612749.1"/>
    </source>
</evidence>
<reference evidence="2 3" key="1">
    <citation type="submission" date="2021-06" db="EMBL/GenBank/DDBJ databases">
        <authorList>
            <person name="Palmer J.M."/>
        </authorList>
    </citation>
    <scope>NUCLEOTIDE SEQUENCE [LARGE SCALE GENOMIC DNA]</scope>
    <source>
        <strain evidence="2 3">MEX-2019</strain>
        <tissue evidence="2">Muscle</tissue>
    </source>
</reference>
<accession>A0AAV9RUL1</accession>
<sequence length="160" mass="16762">MRWYLPTSLGGPYAHRCTEGPRASAGCQSMGRPKTPVTCPPPAQPGPQPGGNTPQEPSAPKSFPRKSAQEQPGHQASNLCPPVQPACSHKMPPQRSTKGPTPVGGHSPRRQIPRDPKPQGQPRNATKPGGPPPASATMPPQDEGPKDVRVVPDGCASARD</sequence>
<feature type="compositionally biased region" description="Pro residues" evidence="1">
    <location>
        <begin position="38"/>
        <end position="48"/>
    </location>
</feature>
<feature type="compositionally biased region" description="Polar residues" evidence="1">
    <location>
        <begin position="69"/>
        <end position="78"/>
    </location>
</feature>